<protein>
    <recommendedName>
        <fullName evidence="1">Histone-lysine N-methyltransferase, H3 lysine-79 specific</fullName>
        <ecNumber evidence="1">2.1.1.360</ecNumber>
    </recommendedName>
    <alternativeName>
        <fullName evidence="1">Histone H3-K79 methyltransferase</fullName>
    </alternativeName>
</protein>
<gene>
    <name evidence="3" type="ORF">FA13DRAFT_1712763</name>
</gene>
<comment type="similarity">
    <text evidence="1">Belongs to the class I-like SAM-binding methyltransferase superfamily. DOT1 family.</text>
</comment>
<evidence type="ECO:0000259" key="2">
    <source>
        <dbReference type="PROSITE" id="PS51569"/>
    </source>
</evidence>
<dbReference type="GO" id="GO:0032259">
    <property type="term" value="P:methylation"/>
    <property type="evidence" value="ECO:0007669"/>
    <property type="project" value="UniProtKB-KW"/>
</dbReference>
<evidence type="ECO:0000256" key="1">
    <source>
        <dbReference type="RuleBase" id="RU271113"/>
    </source>
</evidence>
<comment type="caution">
    <text evidence="3">The sequence shown here is derived from an EMBL/GenBank/DDBJ whole genome shotgun (WGS) entry which is preliminary data.</text>
</comment>
<feature type="domain" description="DOT1" evidence="2">
    <location>
        <begin position="107"/>
        <end position="270"/>
    </location>
</feature>
<keyword evidence="1" id="KW-0949">S-adenosyl-L-methionine</keyword>
<keyword evidence="1" id="KW-0156">Chromatin regulator</keyword>
<dbReference type="PROSITE" id="PS51569">
    <property type="entry name" value="DOT1"/>
    <property type="match status" value="1"/>
</dbReference>
<keyword evidence="1" id="KW-0808">Transferase</keyword>
<keyword evidence="4" id="KW-1185">Reference proteome</keyword>
<evidence type="ECO:0000313" key="3">
    <source>
        <dbReference type="EMBL" id="TEB27198.1"/>
    </source>
</evidence>
<dbReference type="OrthoDB" id="443402at2759"/>
<organism evidence="3 4">
    <name type="scientific">Coprinellus micaceus</name>
    <name type="common">Glistening ink-cap mushroom</name>
    <name type="synonym">Coprinus micaceus</name>
    <dbReference type="NCBI Taxonomy" id="71717"/>
    <lineage>
        <taxon>Eukaryota</taxon>
        <taxon>Fungi</taxon>
        <taxon>Dikarya</taxon>
        <taxon>Basidiomycota</taxon>
        <taxon>Agaricomycotina</taxon>
        <taxon>Agaricomycetes</taxon>
        <taxon>Agaricomycetidae</taxon>
        <taxon>Agaricales</taxon>
        <taxon>Agaricineae</taxon>
        <taxon>Psathyrellaceae</taxon>
        <taxon>Coprinellus</taxon>
    </lineage>
</organism>
<comment type="catalytic activity">
    <reaction evidence="1">
        <text>L-lysyl(79)-[histone H3] + 3 S-adenosyl-L-methionine = N(6),N(6),N(6)-trimethyl-L-lysyl(79)-[histone H3] + 3 S-adenosyl-L-homocysteine + 3 H(+)</text>
        <dbReference type="Rhea" id="RHEA:60328"/>
        <dbReference type="Rhea" id="RHEA-COMP:15549"/>
        <dbReference type="Rhea" id="RHEA-COMP:15552"/>
        <dbReference type="ChEBI" id="CHEBI:15378"/>
        <dbReference type="ChEBI" id="CHEBI:29969"/>
        <dbReference type="ChEBI" id="CHEBI:57856"/>
        <dbReference type="ChEBI" id="CHEBI:59789"/>
        <dbReference type="ChEBI" id="CHEBI:61961"/>
        <dbReference type="EC" id="2.1.1.360"/>
    </reaction>
</comment>
<name>A0A4Y7SZX8_COPMI</name>
<proteinExistence type="inferred from homology"/>
<comment type="miscellaneous">
    <text evidence="1">In contrast to other lysine histone methyltransferases, it does not contain a SET domain, suggesting the existence of another mechanism for methylation of lysine residues of histones.</text>
</comment>
<evidence type="ECO:0000313" key="4">
    <source>
        <dbReference type="Proteomes" id="UP000298030"/>
    </source>
</evidence>
<dbReference type="Pfam" id="PF08123">
    <property type="entry name" value="DOT1"/>
    <property type="match status" value="1"/>
</dbReference>
<comment type="subcellular location">
    <subcellularLocation>
        <location evidence="1">Nucleus</location>
    </subcellularLocation>
</comment>
<dbReference type="STRING" id="71717.A0A4Y7SZX8"/>
<dbReference type="SUPFAM" id="SSF53335">
    <property type="entry name" value="S-adenosyl-L-methionine-dependent methyltransferases"/>
    <property type="match status" value="1"/>
</dbReference>
<comment type="activity regulation">
    <text evidence="1">Ubiquitination of histone H2B to form H2BK123ub1 is required for efficient DOT1 methyltransferase activity on histone H3.</text>
</comment>
<dbReference type="GO" id="GO:0005634">
    <property type="term" value="C:nucleus"/>
    <property type="evidence" value="ECO:0007669"/>
    <property type="project" value="UniProtKB-SubCell"/>
</dbReference>
<accession>A0A4Y7SZX8</accession>
<dbReference type="Proteomes" id="UP000298030">
    <property type="component" value="Unassembled WGS sequence"/>
</dbReference>
<reference evidence="3 4" key="1">
    <citation type="journal article" date="2019" name="Nat. Ecol. Evol.">
        <title>Megaphylogeny resolves global patterns of mushroom evolution.</title>
        <authorList>
            <person name="Varga T."/>
            <person name="Krizsan K."/>
            <person name="Foldi C."/>
            <person name="Dima B."/>
            <person name="Sanchez-Garcia M."/>
            <person name="Sanchez-Ramirez S."/>
            <person name="Szollosi G.J."/>
            <person name="Szarkandi J.G."/>
            <person name="Papp V."/>
            <person name="Albert L."/>
            <person name="Andreopoulos W."/>
            <person name="Angelini C."/>
            <person name="Antonin V."/>
            <person name="Barry K.W."/>
            <person name="Bougher N.L."/>
            <person name="Buchanan P."/>
            <person name="Buyck B."/>
            <person name="Bense V."/>
            <person name="Catcheside P."/>
            <person name="Chovatia M."/>
            <person name="Cooper J."/>
            <person name="Damon W."/>
            <person name="Desjardin D."/>
            <person name="Finy P."/>
            <person name="Geml J."/>
            <person name="Haridas S."/>
            <person name="Hughes K."/>
            <person name="Justo A."/>
            <person name="Karasinski D."/>
            <person name="Kautmanova I."/>
            <person name="Kiss B."/>
            <person name="Kocsube S."/>
            <person name="Kotiranta H."/>
            <person name="LaButti K.M."/>
            <person name="Lechner B.E."/>
            <person name="Liimatainen K."/>
            <person name="Lipzen A."/>
            <person name="Lukacs Z."/>
            <person name="Mihaltcheva S."/>
            <person name="Morgado L.N."/>
            <person name="Niskanen T."/>
            <person name="Noordeloos M.E."/>
            <person name="Ohm R.A."/>
            <person name="Ortiz-Santana B."/>
            <person name="Ovrebo C."/>
            <person name="Racz N."/>
            <person name="Riley R."/>
            <person name="Savchenko A."/>
            <person name="Shiryaev A."/>
            <person name="Soop K."/>
            <person name="Spirin V."/>
            <person name="Szebenyi C."/>
            <person name="Tomsovsky M."/>
            <person name="Tulloss R.E."/>
            <person name="Uehling J."/>
            <person name="Grigoriev I.V."/>
            <person name="Vagvolgyi C."/>
            <person name="Papp T."/>
            <person name="Martin F.M."/>
            <person name="Miettinen O."/>
            <person name="Hibbett D.S."/>
            <person name="Nagy L.G."/>
        </authorList>
    </citation>
    <scope>NUCLEOTIDE SEQUENCE [LARGE SCALE GENOMIC DNA]</scope>
    <source>
        <strain evidence="3 4">FP101781</strain>
    </source>
</reference>
<keyword evidence="1" id="KW-0539">Nucleus</keyword>
<dbReference type="EC" id="2.1.1.360" evidence="1"/>
<dbReference type="AlphaFoldDB" id="A0A4Y7SZX8"/>
<dbReference type="Gene3D" id="1.10.260.170">
    <property type="match status" value="1"/>
</dbReference>
<dbReference type="InterPro" id="IPR025789">
    <property type="entry name" value="DOT1_dom"/>
</dbReference>
<dbReference type="GO" id="GO:0140956">
    <property type="term" value="F:histone H3K79 trimethyltransferase activity"/>
    <property type="evidence" value="ECO:0007669"/>
    <property type="project" value="UniProtKB-EC"/>
</dbReference>
<comment type="function">
    <text evidence="1">Histone methyltransferase that specifically trimethylates histone H3 to form H3K79me3. This methylation is required for telomere silencing and for the pachytene checkpoint during the meiotic cell cycle by allowing the recruitment of RAD9 to double strand breaks. Nucleosomes are preferred as substrate compared to free histone.</text>
</comment>
<dbReference type="EMBL" id="QPFP01000042">
    <property type="protein sequence ID" value="TEB27198.1"/>
    <property type="molecule type" value="Genomic_DNA"/>
</dbReference>
<dbReference type="InterPro" id="IPR029063">
    <property type="entry name" value="SAM-dependent_MTases_sf"/>
</dbReference>
<keyword evidence="1" id="KW-0489">Methyltransferase</keyword>
<sequence length="270" mass="29209">MAHWVNTSYPFFSRRARPAGGGGGAMVRARVVDSNENPTPGGVVVSTVEEAIGRNCEGERIPSPWVLAGDTVRGSDAAMLERLDMYKECGLRLPVVELEYPRDGCKERFLLGRPKGGGVHDPIEELKASLYTILRYYCTQAERMRLGALALEGDGEDGFSLVRLEDALEGKDGGAFVEEVGKVNEALRGMKVGGRMERGGVGWEAGRVPGGLACRIMEEHYQRCILPEAASLRSYKPWSNGTYGELLPGLVHDISCRNKAGAKVPLCGPG</sequence>